<organism evidence="1">
    <name type="scientific">Medicago truncatula</name>
    <name type="common">Barrel medic</name>
    <name type="synonym">Medicago tribuloides</name>
    <dbReference type="NCBI Taxonomy" id="3880"/>
    <lineage>
        <taxon>Eukaryota</taxon>
        <taxon>Viridiplantae</taxon>
        <taxon>Streptophyta</taxon>
        <taxon>Embryophyta</taxon>
        <taxon>Tracheophyta</taxon>
        <taxon>Spermatophyta</taxon>
        <taxon>Magnoliopsida</taxon>
        <taxon>eudicotyledons</taxon>
        <taxon>Gunneridae</taxon>
        <taxon>Pentapetalae</taxon>
        <taxon>rosids</taxon>
        <taxon>fabids</taxon>
        <taxon>Fabales</taxon>
        <taxon>Fabaceae</taxon>
        <taxon>Papilionoideae</taxon>
        <taxon>50 kb inversion clade</taxon>
        <taxon>NPAAA clade</taxon>
        <taxon>Hologalegina</taxon>
        <taxon>IRL clade</taxon>
        <taxon>Trifolieae</taxon>
        <taxon>Medicago</taxon>
    </lineage>
</organism>
<reference evidence="1" key="1">
    <citation type="submission" date="2012-05" db="EMBL/GenBank/DDBJ databases">
        <authorList>
            <person name="Krishnakumar V."/>
            <person name="Cheung F."/>
            <person name="Xiao Y."/>
            <person name="Chan A."/>
            <person name="Moskal W.A."/>
            <person name="Town C.D."/>
        </authorList>
    </citation>
    <scope>NUCLEOTIDE SEQUENCE</scope>
</reference>
<protein>
    <submittedName>
        <fullName evidence="1">Uncharacterized protein</fullName>
    </submittedName>
</protein>
<name>I3T6H1_MEDTR</name>
<dbReference type="AlphaFoldDB" id="I3T6H1"/>
<sequence>MHRYHCCHHPPSSRCLPQVWLPCGVLALFGTNPFWLSPWNSLCYLCYYQVINLAFVDHT</sequence>
<evidence type="ECO:0000313" key="1">
    <source>
        <dbReference type="EMBL" id="AFK48113.1"/>
    </source>
</evidence>
<proteinExistence type="evidence at transcript level"/>
<dbReference type="EMBL" id="BT148319">
    <property type="protein sequence ID" value="AFK48113.1"/>
    <property type="molecule type" value="mRNA"/>
</dbReference>
<accession>I3T6H1</accession>